<sequence length="817" mass="95320">MASGSRLIRCDSKESVISISSCISGIGNWQEALKEKDKHLEQMMTERDLERNEIAQLTTRCERAEMRLACEGYSEISHEFVDKLAKAENDKKALRTEVMEKDKIIEDLNFRIEEETISKDCQITEMEKKIELLREELESQEANVINILYVKSANENKKWVGRIYELEEEITRLNGVIIQASENKESTIQNTEVERIQAILSAVEKERNELRIALNDEKCSLHKMLLEAKKQKDDFEVAFKDLSNDKAAIKKQLATEQYNVQHLTTDLENTRKIVGESDKKLAKCIEEQKNIIESITSDKGLAEKELNLLIQNLQKERNQLQDTTRIMEEKIKYMEVITARKENDIKELTDQLLSMQENCTNLQKQACDAKYEYTQTVEKIRDLKEEIGKFVITEQELRISLEKEQKLASERGASLEELETISKLSRMETEKKIAKLETELINVRNDKHSMEAEVARNTDFIRTKESDLLNLHLILKDKEISENKQIVDLELEKAGINEELKSVLKKCEELSDKCMTYEKLNLKLEKQLMDDEIRKVYLITLSSIALDRHKLFIIRMALISLVYVNTMVDFAYLLLELVQMRSSKENEIAQQRELATVREQIVEKNLEIKKLQKNINDLEQNLEKNAQSLEQSSSENMELDSRVKKTMEKIEEYSNQVRLVVHVISDVGTYIICVSFTKILNSHYKIKYSECEYSRLLAEMKAEKSKLQAELREADAEKIKVIVLNFLNIFLEKLSIDEMHKLELELSHLKEHLRKTEDNFRKQISDLMDVSVQQSEQIDYLRSSNEILKGEKETLHQENSRCVTLSIYFNFVSTFFL</sequence>
<feature type="coiled-coil region" evidence="1">
    <location>
        <begin position="693"/>
        <end position="759"/>
    </location>
</feature>
<feature type="coiled-coil region" evidence="1">
    <location>
        <begin position="40"/>
        <end position="143"/>
    </location>
</feature>
<reference evidence="3" key="1">
    <citation type="submission" date="2016-11" db="UniProtKB">
        <authorList>
            <consortium name="WormBaseParasite"/>
        </authorList>
    </citation>
    <scope>IDENTIFICATION</scope>
</reference>
<dbReference type="AlphaFoldDB" id="A0A1I7X885"/>
<dbReference type="Proteomes" id="UP000095283">
    <property type="component" value="Unplaced"/>
</dbReference>
<keyword evidence="1" id="KW-0175">Coiled coil</keyword>
<name>A0A1I7X885_HETBA</name>
<evidence type="ECO:0000313" key="3">
    <source>
        <dbReference type="WBParaSite" id="Hba_13794"/>
    </source>
</evidence>
<feature type="coiled-coil region" evidence="1">
    <location>
        <begin position="426"/>
        <end position="453"/>
    </location>
</feature>
<feature type="coiled-coil region" evidence="1">
    <location>
        <begin position="299"/>
        <end position="365"/>
    </location>
</feature>
<feature type="coiled-coil region" evidence="1">
    <location>
        <begin position="486"/>
        <end position="527"/>
    </location>
</feature>
<feature type="coiled-coil region" evidence="1">
    <location>
        <begin position="594"/>
        <end position="656"/>
    </location>
</feature>
<protein>
    <submittedName>
        <fullName evidence="3">FRIGIDA-like protein</fullName>
    </submittedName>
</protein>
<keyword evidence="2" id="KW-1185">Reference proteome</keyword>
<proteinExistence type="predicted"/>
<dbReference type="WBParaSite" id="Hba_13794">
    <property type="protein sequence ID" value="Hba_13794"/>
    <property type="gene ID" value="Hba_13794"/>
</dbReference>
<organism evidence="2 3">
    <name type="scientific">Heterorhabditis bacteriophora</name>
    <name type="common">Entomopathogenic nematode worm</name>
    <dbReference type="NCBI Taxonomy" id="37862"/>
    <lineage>
        <taxon>Eukaryota</taxon>
        <taxon>Metazoa</taxon>
        <taxon>Ecdysozoa</taxon>
        <taxon>Nematoda</taxon>
        <taxon>Chromadorea</taxon>
        <taxon>Rhabditida</taxon>
        <taxon>Rhabditina</taxon>
        <taxon>Rhabditomorpha</taxon>
        <taxon>Strongyloidea</taxon>
        <taxon>Heterorhabditidae</taxon>
        <taxon>Heterorhabditis</taxon>
    </lineage>
</organism>
<evidence type="ECO:0000256" key="1">
    <source>
        <dbReference type="SAM" id="Coils"/>
    </source>
</evidence>
<feature type="coiled-coil region" evidence="1">
    <location>
        <begin position="193"/>
        <end position="245"/>
    </location>
</feature>
<accession>A0A1I7X885</accession>
<evidence type="ECO:0000313" key="2">
    <source>
        <dbReference type="Proteomes" id="UP000095283"/>
    </source>
</evidence>